<evidence type="ECO:0000313" key="2">
    <source>
        <dbReference type="Proteomes" id="UP000238206"/>
    </source>
</evidence>
<sequence>MDILPTIFPNPDLEEAISKFPTLTAMARDLGLSGYQVIQEWRRQGRVPAEHCPEVERRTGVRCEKLNSRVDWGYVRGTSPERRS</sequence>
<comment type="caution">
    <text evidence="1">The sequence shown here is derived from an EMBL/GenBank/DDBJ whole genome shotgun (WGS) entry which is preliminary data.</text>
</comment>
<dbReference type="RefSeq" id="WP_105393966.1">
    <property type="nucleotide sequence ID" value="NZ_PUIQ01000134.1"/>
</dbReference>
<accession>A0A2S8HWJ4</accession>
<evidence type="ECO:0000313" key="1">
    <source>
        <dbReference type="EMBL" id="PQP06936.1"/>
    </source>
</evidence>
<dbReference type="AlphaFoldDB" id="A0A2S8HWJ4"/>
<dbReference type="Gene3D" id="1.10.260.40">
    <property type="entry name" value="lambda repressor-like DNA-binding domains"/>
    <property type="match status" value="1"/>
</dbReference>
<dbReference type="InterPro" id="IPR031856">
    <property type="entry name" value="YdaS_toxin-like"/>
</dbReference>
<dbReference type="EMBL" id="PUIQ01000134">
    <property type="protein sequence ID" value="PQP06936.1"/>
    <property type="molecule type" value="Genomic_DNA"/>
</dbReference>
<gene>
    <name evidence="1" type="ORF">C5615_38240</name>
</gene>
<dbReference type="InterPro" id="IPR010982">
    <property type="entry name" value="Lambda_DNA-bd_dom_sf"/>
</dbReference>
<protein>
    <submittedName>
        <fullName evidence="1">Cro/Cl family transcriptional regulator</fullName>
    </submittedName>
</protein>
<organism evidence="1 2">
    <name type="scientific">Burkholderia cepacia</name>
    <name type="common">Pseudomonas cepacia</name>
    <dbReference type="NCBI Taxonomy" id="292"/>
    <lineage>
        <taxon>Bacteria</taxon>
        <taxon>Pseudomonadati</taxon>
        <taxon>Pseudomonadota</taxon>
        <taxon>Betaproteobacteria</taxon>
        <taxon>Burkholderiales</taxon>
        <taxon>Burkholderiaceae</taxon>
        <taxon>Burkholderia</taxon>
        <taxon>Burkholderia cepacia complex</taxon>
    </lineage>
</organism>
<proteinExistence type="predicted"/>
<name>A0A2S8HWJ4_BURCE</name>
<reference evidence="1 2" key="1">
    <citation type="submission" date="2018-02" db="EMBL/GenBank/DDBJ databases">
        <title>Draft genome sequencing of Burkholderia cepacia Y14-15.</title>
        <authorList>
            <person name="Zheng B.-X."/>
        </authorList>
    </citation>
    <scope>NUCLEOTIDE SEQUENCE [LARGE SCALE GENOMIC DNA]</scope>
    <source>
        <strain evidence="1 2">Y14-15</strain>
    </source>
</reference>
<dbReference type="Pfam" id="PF15943">
    <property type="entry name" value="YdaS_toxin"/>
    <property type="match status" value="1"/>
</dbReference>
<dbReference type="SUPFAM" id="SSF47413">
    <property type="entry name" value="lambda repressor-like DNA-binding domains"/>
    <property type="match status" value="1"/>
</dbReference>
<dbReference type="GO" id="GO:0003677">
    <property type="term" value="F:DNA binding"/>
    <property type="evidence" value="ECO:0007669"/>
    <property type="project" value="InterPro"/>
</dbReference>
<dbReference type="Proteomes" id="UP000238206">
    <property type="component" value="Unassembled WGS sequence"/>
</dbReference>